<dbReference type="NCBIfam" id="TIGR00304">
    <property type="entry name" value="TIGR00304 family membrane protein"/>
    <property type="match status" value="1"/>
</dbReference>
<proteinExistence type="predicted"/>
<name>A0A7C4NQI8_9CREN</name>
<dbReference type="InterPro" id="IPR002849">
    <property type="entry name" value="DUF131"/>
</dbReference>
<keyword evidence="1" id="KW-1133">Transmembrane helix</keyword>
<dbReference type="Pfam" id="PF01998">
    <property type="entry name" value="DUF131"/>
    <property type="match status" value="1"/>
</dbReference>
<reference evidence="3" key="1">
    <citation type="journal article" date="2020" name="mSystems">
        <title>Genome- and Community-Level Interaction Insights into Carbon Utilization and Element Cycling Functions of Hydrothermarchaeota in Hydrothermal Sediment.</title>
        <authorList>
            <person name="Zhou Z."/>
            <person name="Liu Y."/>
            <person name="Xu W."/>
            <person name="Pan J."/>
            <person name="Luo Z.H."/>
            <person name="Li M."/>
        </authorList>
    </citation>
    <scope>NUCLEOTIDE SEQUENCE [LARGE SCALE GENOMIC DNA]</scope>
    <source>
        <strain evidence="3">SpSt-637</strain>
        <strain evidence="2">SpSt-667</strain>
    </source>
</reference>
<keyword evidence="1" id="KW-0472">Membrane</keyword>
<evidence type="ECO:0000256" key="1">
    <source>
        <dbReference type="SAM" id="Phobius"/>
    </source>
</evidence>
<gene>
    <name evidence="3" type="ORF">ENU08_07295</name>
    <name evidence="2" type="ORF">ENU41_00555</name>
</gene>
<accession>A0A7C4NQI8</accession>
<evidence type="ECO:0000313" key="2">
    <source>
        <dbReference type="EMBL" id="HGQ35158.1"/>
    </source>
</evidence>
<dbReference type="EMBL" id="DTCK01000008">
    <property type="protein sequence ID" value="HGQ35158.1"/>
    <property type="molecule type" value="Genomic_DNA"/>
</dbReference>
<protein>
    <submittedName>
        <fullName evidence="3">DUF131 domain-containing protein</fullName>
    </submittedName>
</protein>
<organism evidence="3">
    <name type="scientific">Ignisphaera aggregans</name>
    <dbReference type="NCBI Taxonomy" id="334771"/>
    <lineage>
        <taxon>Archaea</taxon>
        <taxon>Thermoproteota</taxon>
        <taxon>Thermoprotei</taxon>
        <taxon>Desulfurococcales</taxon>
        <taxon>Desulfurococcaceae</taxon>
        <taxon>Ignisphaera</taxon>
    </lineage>
</organism>
<keyword evidence="1" id="KW-0812">Transmembrane</keyword>
<feature type="transmembrane region" description="Helical" evidence="1">
    <location>
        <begin position="57"/>
        <end position="75"/>
    </location>
</feature>
<feature type="transmembrane region" description="Helical" evidence="1">
    <location>
        <begin position="6"/>
        <end position="26"/>
    </location>
</feature>
<evidence type="ECO:0000313" key="3">
    <source>
        <dbReference type="EMBL" id="HGQ65030.1"/>
    </source>
</evidence>
<dbReference type="EMBL" id="DTBD01000066">
    <property type="protein sequence ID" value="HGQ65030.1"/>
    <property type="molecule type" value="Genomic_DNA"/>
</dbReference>
<dbReference type="AlphaFoldDB" id="A0A7C4NQI8"/>
<comment type="caution">
    <text evidence="3">The sequence shown here is derived from an EMBL/GenBank/DDBJ whole genome shotgun (WGS) entry which is preliminary data.</text>
</comment>
<sequence length="85" mass="9131">MISVLLMVVGIIIMIVGFLLVFLGSLRSEERHVEGGGVIVIGPLPIVIGTNQRISKLLIILAIILTTLAIALFLLTSKIAPFMVH</sequence>